<feature type="transmembrane region" description="Helical" evidence="2">
    <location>
        <begin position="276"/>
        <end position="298"/>
    </location>
</feature>
<reference evidence="3" key="1">
    <citation type="journal article" date="2020" name="Stud. Mycol.">
        <title>101 Dothideomycetes genomes: a test case for predicting lifestyles and emergence of pathogens.</title>
        <authorList>
            <person name="Haridas S."/>
            <person name="Albert R."/>
            <person name="Binder M."/>
            <person name="Bloem J."/>
            <person name="Labutti K."/>
            <person name="Salamov A."/>
            <person name="Andreopoulos B."/>
            <person name="Baker S."/>
            <person name="Barry K."/>
            <person name="Bills G."/>
            <person name="Bluhm B."/>
            <person name="Cannon C."/>
            <person name="Castanera R."/>
            <person name="Culley D."/>
            <person name="Daum C."/>
            <person name="Ezra D."/>
            <person name="Gonzalez J."/>
            <person name="Henrissat B."/>
            <person name="Kuo A."/>
            <person name="Liang C."/>
            <person name="Lipzen A."/>
            <person name="Lutzoni F."/>
            <person name="Magnuson J."/>
            <person name="Mondo S."/>
            <person name="Nolan M."/>
            <person name="Ohm R."/>
            <person name="Pangilinan J."/>
            <person name="Park H.-J."/>
            <person name="Ramirez L."/>
            <person name="Alfaro M."/>
            <person name="Sun H."/>
            <person name="Tritt A."/>
            <person name="Yoshinaga Y."/>
            <person name="Zwiers L.-H."/>
            <person name="Turgeon B."/>
            <person name="Goodwin S."/>
            <person name="Spatafora J."/>
            <person name="Crous P."/>
            <person name="Grigoriev I."/>
        </authorList>
    </citation>
    <scope>NUCLEOTIDE SEQUENCE</scope>
    <source>
        <strain evidence="3">CBS 125425</strain>
    </source>
</reference>
<organism evidence="3 4">
    <name type="scientific">Polyplosphaeria fusca</name>
    <dbReference type="NCBI Taxonomy" id="682080"/>
    <lineage>
        <taxon>Eukaryota</taxon>
        <taxon>Fungi</taxon>
        <taxon>Dikarya</taxon>
        <taxon>Ascomycota</taxon>
        <taxon>Pezizomycotina</taxon>
        <taxon>Dothideomycetes</taxon>
        <taxon>Pleosporomycetidae</taxon>
        <taxon>Pleosporales</taxon>
        <taxon>Tetraplosphaeriaceae</taxon>
        <taxon>Polyplosphaeria</taxon>
    </lineage>
</organism>
<feature type="compositionally biased region" description="Polar residues" evidence="1">
    <location>
        <begin position="196"/>
        <end position="212"/>
    </location>
</feature>
<evidence type="ECO:0000256" key="2">
    <source>
        <dbReference type="SAM" id="Phobius"/>
    </source>
</evidence>
<feature type="compositionally biased region" description="Polar residues" evidence="1">
    <location>
        <begin position="118"/>
        <end position="131"/>
    </location>
</feature>
<feature type="region of interest" description="Disordered" evidence="1">
    <location>
        <begin position="425"/>
        <end position="449"/>
    </location>
</feature>
<keyword evidence="2" id="KW-0812">Transmembrane</keyword>
<dbReference type="AlphaFoldDB" id="A0A9P4QN99"/>
<name>A0A9P4QN99_9PLEO</name>
<keyword evidence="2" id="KW-0472">Membrane</keyword>
<keyword evidence="4" id="KW-1185">Reference proteome</keyword>
<dbReference type="EMBL" id="ML996305">
    <property type="protein sequence ID" value="KAF2727916.1"/>
    <property type="molecule type" value="Genomic_DNA"/>
</dbReference>
<evidence type="ECO:0000256" key="1">
    <source>
        <dbReference type="SAM" id="MobiDB-lite"/>
    </source>
</evidence>
<feature type="region of interest" description="Disordered" evidence="1">
    <location>
        <begin position="100"/>
        <end position="148"/>
    </location>
</feature>
<dbReference type="Proteomes" id="UP000799444">
    <property type="component" value="Unassembled WGS sequence"/>
</dbReference>
<comment type="caution">
    <text evidence="3">The sequence shown here is derived from an EMBL/GenBank/DDBJ whole genome shotgun (WGS) entry which is preliminary data.</text>
</comment>
<evidence type="ECO:0000313" key="3">
    <source>
        <dbReference type="EMBL" id="KAF2727916.1"/>
    </source>
</evidence>
<sequence length="494" mass="55295">MDRQYPDHARYDRYSRTTHSVSPTRPEPVASTDARGRRRSAKITGPRSIPHSGAKCDNNICSAPYIAADDRLCPGPEGLQLCSACYKRFKIERRRAREAQRAITDDWKKPKRLRPKLNTASTEDSQKSATTIAEAASPDHSQRDLPPAFDETHARQTDQYHVEAPISGPSGPHSREPIKQPSPVITPWSRTEKTSSLHNFPTSSLNEYGRQNSRPPRRHRSRRERDDEKYMRNGRAGSASTYGEAEFYKYGRAEEGGYYDDQRYCCSCFGRKRKCVIIGLAVVSAIVLIIIIALAATLSRKRGFNYTASTAQVNNTMAFDSGGATRKSVNDTSIGIGAGTDTYTYYQGNASLFPPKERWVSFQDMWDNNLDTFKYSCGWLGYGKDNTPEIIQDIYNAIQDRANASLVDHRIILATIIQETNGCPLNPSTTSSGGTRNPGLMQSHNGHDYDSKHSRLSILLMVQDGTQGTKHGWGLVDNLNTYGNPYKAMRGYNR</sequence>
<proteinExistence type="predicted"/>
<evidence type="ECO:0000313" key="4">
    <source>
        <dbReference type="Proteomes" id="UP000799444"/>
    </source>
</evidence>
<protein>
    <submittedName>
        <fullName evidence="3">Uncharacterized protein</fullName>
    </submittedName>
</protein>
<feature type="compositionally biased region" description="Polar residues" evidence="1">
    <location>
        <begin position="425"/>
        <end position="444"/>
    </location>
</feature>
<feature type="region of interest" description="Disordered" evidence="1">
    <location>
        <begin position="163"/>
        <end position="237"/>
    </location>
</feature>
<keyword evidence="2" id="KW-1133">Transmembrane helix</keyword>
<accession>A0A9P4QN99</accession>
<gene>
    <name evidence="3" type="ORF">EJ04DRAFT_516982</name>
</gene>
<dbReference type="OrthoDB" id="1193027at2759"/>
<feature type="compositionally biased region" description="Basic and acidic residues" evidence="1">
    <location>
        <begin position="1"/>
        <end position="15"/>
    </location>
</feature>
<feature type="region of interest" description="Disordered" evidence="1">
    <location>
        <begin position="1"/>
        <end position="54"/>
    </location>
</feature>